<dbReference type="Pfam" id="PF05729">
    <property type="entry name" value="NACHT"/>
    <property type="match status" value="1"/>
</dbReference>
<feature type="transmembrane region" description="Helical" evidence="2">
    <location>
        <begin position="1023"/>
        <end position="1041"/>
    </location>
</feature>
<feature type="transmembrane region" description="Helical" evidence="2">
    <location>
        <begin position="391"/>
        <end position="415"/>
    </location>
</feature>
<dbReference type="Proteomes" id="UP000666915">
    <property type="component" value="Unassembled WGS sequence"/>
</dbReference>
<organism evidence="4 5">
    <name type="scientific">Actinomadura nitritigenes</name>
    <dbReference type="NCBI Taxonomy" id="134602"/>
    <lineage>
        <taxon>Bacteria</taxon>
        <taxon>Bacillati</taxon>
        <taxon>Actinomycetota</taxon>
        <taxon>Actinomycetes</taxon>
        <taxon>Streptosporangiales</taxon>
        <taxon>Thermomonosporaceae</taxon>
        <taxon>Actinomadura</taxon>
    </lineage>
</organism>
<dbReference type="Gene3D" id="3.40.50.300">
    <property type="entry name" value="P-loop containing nucleotide triphosphate hydrolases"/>
    <property type="match status" value="1"/>
</dbReference>
<feature type="transmembrane region" description="Helical" evidence="2">
    <location>
        <begin position="786"/>
        <end position="804"/>
    </location>
</feature>
<feature type="transmembrane region" description="Helical" evidence="2">
    <location>
        <begin position="985"/>
        <end position="1003"/>
    </location>
</feature>
<dbReference type="SUPFAM" id="SSF52540">
    <property type="entry name" value="P-loop containing nucleoside triphosphate hydrolases"/>
    <property type="match status" value="2"/>
</dbReference>
<feature type="transmembrane region" description="Helical" evidence="2">
    <location>
        <begin position="421"/>
        <end position="443"/>
    </location>
</feature>
<dbReference type="InterPro" id="IPR027417">
    <property type="entry name" value="P-loop_NTPase"/>
</dbReference>
<feature type="compositionally biased region" description="Polar residues" evidence="1">
    <location>
        <begin position="584"/>
        <end position="595"/>
    </location>
</feature>
<keyword evidence="2" id="KW-0812">Transmembrane</keyword>
<dbReference type="InterPro" id="IPR007111">
    <property type="entry name" value="NACHT_NTPase"/>
</dbReference>
<evidence type="ECO:0000313" key="5">
    <source>
        <dbReference type="Proteomes" id="UP000666915"/>
    </source>
</evidence>
<feature type="transmembrane region" description="Helical" evidence="2">
    <location>
        <begin position="755"/>
        <end position="780"/>
    </location>
</feature>
<evidence type="ECO:0000256" key="1">
    <source>
        <dbReference type="SAM" id="MobiDB-lite"/>
    </source>
</evidence>
<feature type="transmembrane region" description="Helical" evidence="2">
    <location>
        <begin position="464"/>
        <end position="487"/>
    </location>
</feature>
<evidence type="ECO:0000313" key="4">
    <source>
        <dbReference type="EMBL" id="MBO2443401.1"/>
    </source>
</evidence>
<feature type="transmembrane region" description="Helical" evidence="2">
    <location>
        <begin position="493"/>
        <end position="523"/>
    </location>
</feature>
<feature type="transmembrane region" description="Helical" evidence="2">
    <location>
        <begin position="36"/>
        <end position="56"/>
    </location>
</feature>
<sequence>MNRSLWLVAVTGGALVVASTAYLLTGGFSLGDADKVSSVVGAAAGVVSLAMALAALRLPQRRQRDPTETLDMLANVVRKQWTSELARFGRDVREPMAIPLSVRGSHGEPLREAGPAALGDLSDIGEIFQRRVPPRFVITGPPGSGKTTAAILLLLDLLERRERSGPVPVLVSMATWDPARPFEDWLAVQISRTYALSPEAARELVGRRMVVPILDGFDELPAQKAGQALRRMNAGLHGDDPLVITAREGALERAARSRQGEVLQHATVLRLEPVGPAQLVRHLERVLPQERYPGWVRWREQLLGESGGALERALSRPGNVGLVRRAYLDARRPLPDLGALTESEIIERLLSDWIDRLYPRAGRERPWLSTVAREWSDGFAWWRLYQSVPRWALVVPVGVLHLLVLGVLRACFGASAATGDLVSGAASLEWLALLVAAGFWDEFADVRRPAPETTRPVARLRREVLVRGVAAIVIGVAVGLVTALLGADAGVRGGVFLGVATASFVMAVSSVGLYAVAVALLAVEAKLPWRPLALLEGARRLDVMRAAGGAYRFRRQEVQDLLAATGPEQRRGAEFEGRPDEPTETSNGAGATATQPDGPASAGREHPSAQPRHSGPAAGTLDRPAPDVPPQSSAGPAQETPHVGERPGPRAYETERPPVPPPPPDGDRPVSRRERLDVFAREAVLREMLVLPEMLRRVDQRNPVASRARLRTLAASLLDHDPLAVEAPARDRGQRFDEALDAFEKAAALPFLSRFVTAYVIAAGAAGAALVGLFAAQHWWSWAPDATFASSVVLLLSVFLWLSFRRNAAQRRALRSRDPAEWLQLDELPHLRLALDRTYRDWIRAMARDGLLPMLTERLGEEPPAYTTELHGLELEPLSGTDDRDDHFVETDASRRVSLLIDELSSASIGLSGARGAGKSTVLRHLCDPERHPDNDLRLLVHAPTAYDSREFLTHLFVRVCERVVGSQGPPPAPLRRLRMLVMRVLPWVCAGAGLALIVGTLYRGRMRALADRLPDSARTYVLAGGGLLILSGLAVALVVNRRPQLRRMTRAQVAAHAHLRRLRYQQAVTRTAVGETAIPGGSKIGGQLAVQQTEQAQSLPGLVAGFQELLTMVGTERRAGRNKVVIGVDELDKIATAGEAEQFLNDLKVIFGVPGCYFLVTVSEDALAAFGRRSLSVRDTFDSAFDTVVEIPPLRGREALDLLSRRGVPLPVPYVWLCHVMTAGLARDLVRSVRGLAAVAAEWREEPSPDGSRQELEHLARQMIAEDVAAVMEAQLRGAAADAEGTVALLEWLAACADMPITSADIETGIAAMPTGELSFAARTFAAQTRTYLAITAILVRLFVEHPKKTAEWLRDQAERPRDQHPLDRLAEIRGLIANHPQLAWHAVLRLRREVAWPVPQPPLDLAAAPPPE</sequence>
<feature type="domain" description="NACHT" evidence="3">
    <location>
        <begin position="137"/>
        <end position="282"/>
    </location>
</feature>
<reference evidence="4 5" key="1">
    <citation type="submission" date="2021-03" db="EMBL/GenBank/DDBJ databases">
        <authorList>
            <person name="Kanchanasin P."/>
            <person name="Saeng-In P."/>
            <person name="Phongsopitanun W."/>
            <person name="Yuki M."/>
            <person name="Kudo T."/>
            <person name="Ohkuma M."/>
            <person name="Tanasupawat S."/>
        </authorList>
    </citation>
    <scope>NUCLEOTIDE SEQUENCE [LARGE SCALE GENOMIC DNA]</scope>
    <source>
        <strain evidence="4 5">L46</strain>
    </source>
</reference>
<keyword evidence="2" id="KW-0472">Membrane</keyword>
<comment type="caution">
    <text evidence="4">The sequence shown here is derived from an EMBL/GenBank/DDBJ whole genome shotgun (WGS) entry which is preliminary data.</text>
</comment>
<feature type="compositionally biased region" description="Basic and acidic residues" evidence="1">
    <location>
        <begin position="642"/>
        <end position="656"/>
    </location>
</feature>
<protein>
    <submittedName>
        <fullName evidence="4">NACHT domain-containing protein</fullName>
    </submittedName>
</protein>
<feature type="compositionally biased region" description="Basic and acidic residues" evidence="1">
    <location>
        <begin position="568"/>
        <end position="581"/>
    </location>
</feature>
<accession>A0ABS3RB56</accession>
<evidence type="ECO:0000259" key="3">
    <source>
        <dbReference type="Pfam" id="PF05729"/>
    </source>
</evidence>
<dbReference type="EMBL" id="JAGEOK010000033">
    <property type="protein sequence ID" value="MBO2443401.1"/>
    <property type="molecule type" value="Genomic_DNA"/>
</dbReference>
<feature type="region of interest" description="Disordered" evidence="1">
    <location>
        <begin position="563"/>
        <end position="671"/>
    </location>
</feature>
<keyword evidence="2" id="KW-1133">Transmembrane helix</keyword>
<keyword evidence="5" id="KW-1185">Reference proteome</keyword>
<proteinExistence type="predicted"/>
<name>A0ABS3RB56_9ACTN</name>
<evidence type="ECO:0000256" key="2">
    <source>
        <dbReference type="SAM" id="Phobius"/>
    </source>
</evidence>
<gene>
    <name evidence="4" type="ORF">J4557_38345</name>
</gene>
<dbReference type="RefSeq" id="WP_208271716.1">
    <property type="nucleotide sequence ID" value="NZ_BAAAGM010000026.1"/>
</dbReference>